<feature type="active site" evidence="2">
    <location>
        <position position="47"/>
    </location>
</feature>
<dbReference type="Proteomes" id="UP000238523">
    <property type="component" value="Chromosome"/>
</dbReference>
<dbReference type="AlphaFoldDB" id="A0A2K9Z7V4"/>
<dbReference type="RefSeq" id="WP_105007298.1">
    <property type="nucleotide sequence ID" value="NZ_CP025012.1"/>
</dbReference>
<comment type="similarity">
    <text evidence="1">Belongs to the PhzF family.</text>
</comment>
<dbReference type="GO" id="GO:0005737">
    <property type="term" value="C:cytoplasm"/>
    <property type="evidence" value="ECO:0007669"/>
    <property type="project" value="TreeGrafter"/>
</dbReference>
<dbReference type="PANTHER" id="PTHR13774:SF32">
    <property type="entry name" value="ANTISENSE-ENHANCING SEQUENCE 1"/>
    <property type="match status" value="1"/>
</dbReference>
<dbReference type="InterPro" id="IPR003719">
    <property type="entry name" value="Phenazine_PhzF-like"/>
</dbReference>
<proteinExistence type="inferred from homology"/>
<dbReference type="EMBL" id="CP025012">
    <property type="protein sequence ID" value="AUW44306.1"/>
    <property type="molecule type" value="Genomic_DNA"/>
</dbReference>
<gene>
    <name evidence="3" type="ORF">CUJ84_Chr003983</name>
</gene>
<dbReference type="Pfam" id="PF02567">
    <property type="entry name" value="PhzC-PhzF"/>
    <property type="match status" value="1"/>
</dbReference>
<evidence type="ECO:0000313" key="3">
    <source>
        <dbReference type="EMBL" id="AUW44306.1"/>
    </source>
</evidence>
<dbReference type="PIRSF" id="PIRSF016184">
    <property type="entry name" value="PhzC_PhzF"/>
    <property type="match status" value="1"/>
</dbReference>
<organism evidence="3 4">
    <name type="scientific">Rhizobium leguminosarum</name>
    <dbReference type="NCBI Taxonomy" id="384"/>
    <lineage>
        <taxon>Bacteria</taxon>
        <taxon>Pseudomonadati</taxon>
        <taxon>Pseudomonadota</taxon>
        <taxon>Alphaproteobacteria</taxon>
        <taxon>Hyphomicrobiales</taxon>
        <taxon>Rhizobiaceae</taxon>
        <taxon>Rhizobium/Agrobacterium group</taxon>
        <taxon>Rhizobium</taxon>
    </lineage>
</organism>
<protein>
    <submittedName>
        <fullName evidence="3">PhzF family phenazine biosynthesis protein</fullName>
    </submittedName>
</protein>
<reference evidence="3 4" key="1">
    <citation type="submission" date="2017-11" db="EMBL/GenBank/DDBJ databases">
        <title>Complete genome of Rhizobium leguminosarum Norway, an ineffective micro-symbiont.</title>
        <authorList>
            <person name="Hoffrichter A."/>
            <person name="Liang J."/>
            <person name="Brachmann A."/>
            <person name="Marin M."/>
        </authorList>
    </citation>
    <scope>NUCLEOTIDE SEQUENCE [LARGE SCALE GENOMIC DNA]</scope>
    <source>
        <strain evidence="3 4">Norway</strain>
    </source>
</reference>
<dbReference type="NCBIfam" id="TIGR00654">
    <property type="entry name" value="PhzF_family"/>
    <property type="match status" value="1"/>
</dbReference>
<evidence type="ECO:0000256" key="2">
    <source>
        <dbReference type="PIRSR" id="PIRSR016184-1"/>
    </source>
</evidence>
<dbReference type="Gene3D" id="3.10.310.10">
    <property type="entry name" value="Diaminopimelate Epimerase, Chain A, domain 1"/>
    <property type="match status" value="2"/>
</dbReference>
<evidence type="ECO:0000256" key="1">
    <source>
        <dbReference type="ARBA" id="ARBA00008270"/>
    </source>
</evidence>
<dbReference type="GO" id="GO:0016853">
    <property type="term" value="F:isomerase activity"/>
    <property type="evidence" value="ECO:0007669"/>
    <property type="project" value="TreeGrafter"/>
</dbReference>
<sequence length="307" mass="32253">MNTLSYITVDVFTSTRFEGNPLAVISDARGLSDVAMQKIATEFNYSEVTFVLPPEDPQNSAQVRIFTPTMEIPFAGHPNVGTAYVLGQQAEIFGKPVGDTLRFEEKAGIVEVSLKRSGGKVAAAAIRAPQPLTIGDTIAAETIAGCVSLDPGVIVNTTHAPLFASVGLNFAVAELNGLEALAAARPNLAGFQAAAGRQTTSGHDFSLFLYVRTAENPWNIRARMFAPLDNVPEDPATGSASAALGAYLVSLAPEADMNARITIEQGVEMGRRSVITLDVVKSGGIVTDVVISGGCVSVMRGEISLQD</sequence>
<dbReference type="PANTHER" id="PTHR13774">
    <property type="entry name" value="PHENAZINE BIOSYNTHESIS PROTEIN"/>
    <property type="match status" value="1"/>
</dbReference>
<evidence type="ECO:0000313" key="4">
    <source>
        <dbReference type="Proteomes" id="UP000238523"/>
    </source>
</evidence>
<name>A0A2K9Z7V4_RHILE</name>
<accession>A0A2K9Z7V4</accession>
<dbReference type="SUPFAM" id="SSF54506">
    <property type="entry name" value="Diaminopimelate epimerase-like"/>
    <property type="match status" value="1"/>
</dbReference>